<evidence type="ECO:0000313" key="5">
    <source>
        <dbReference type="Proteomes" id="UP000054172"/>
    </source>
</evidence>
<dbReference type="AlphaFoldDB" id="A0A0Q4BBK0"/>
<evidence type="ECO:0000256" key="2">
    <source>
        <dbReference type="SAM" id="SignalP"/>
    </source>
</evidence>
<accession>A0A0Q4BBK0</accession>
<dbReference type="EMBL" id="LIIK01000001">
    <property type="protein sequence ID" value="KQM09719.1"/>
    <property type="molecule type" value="Genomic_DNA"/>
</dbReference>
<evidence type="ECO:0000313" key="4">
    <source>
        <dbReference type="EMBL" id="KQM09719.1"/>
    </source>
</evidence>
<dbReference type="PATRIC" id="fig|1702214.3.peg.218"/>
<feature type="chain" id="PRO_5007428135" evidence="2">
    <location>
        <begin position="18"/>
        <end position="88"/>
    </location>
</feature>
<sequence length="88" mass="8974">MAALALGLAFTAASASAKSAAPACGAMQTVDGDDGEGGGKGNGQENEEIRADIVEITDIPDGSTVTVDKDWITITTPDGKVKRIRTPR</sequence>
<dbReference type="EMBL" id="LIIK01000001">
    <property type="protein sequence ID" value="KQM09681.1"/>
    <property type="molecule type" value="Genomic_DNA"/>
</dbReference>
<gene>
    <name evidence="3" type="ORF">AL399_00180</name>
    <name evidence="4" type="ORF">AL399_00450</name>
</gene>
<evidence type="ECO:0000256" key="1">
    <source>
        <dbReference type="SAM" id="MobiDB-lite"/>
    </source>
</evidence>
<organism evidence="3 5">
    <name type="scientific">Candidatus [Bacteroides] periocalifornicus</name>
    <dbReference type="NCBI Taxonomy" id="1702214"/>
    <lineage>
        <taxon>Bacteria</taxon>
        <taxon>Pseudomonadati</taxon>
        <taxon>Bacteroidota</taxon>
    </lineage>
</organism>
<name>A0A0Q4BBK0_9BACT</name>
<protein>
    <submittedName>
        <fullName evidence="3">Uncharacterized protein</fullName>
    </submittedName>
</protein>
<keyword evidence="5" id="KW-1185">Reference proteome</keyword>
<feature type="region of interest" description="Disordered" evidence="1">
    <location>
        <begin position="20"/>
        <end position="48"/>
    </location>
</feature>
<dbReference type="Proteomes" id="UP000054172">
    <property type="component" value="Unassembled WGS sequence"/>
</dbReference>
<proteinExistence type="predicted"/>
<comment type="caution">
    <text evidence="3">The sequence shown here is derived from an EMBL/GenBank/DDBJ whole genome shotgun (WGS) entry which is preliminary data.</text>
</comment>
<feature type="signal peptide" evidence="2">
    <location>
        <begin position="1"/>
        <end position="17"/>
    </location>
</feature>
<evidence type="ECO:0000313" key="3">
    <source>
        <dbReference type="EMBL" id="KQM09681.1"/>
    </source>
</evidence>
<keyword evidence="2" id="KW-0732">Signal</keyword>
<reference evidence="3 5" key="1">
    <citation type="submission" date="2015-08" db="EMBL/GenBank/DDBJ databases">
        <title>Candidatus Bacteriodes Periocalifornicus.</title>
        <authorList>
            <person name="McLean J.S."/>
            <person name="Kelley S."/>
        </authorList>
    </citation>
    <scope>NUCLEOTIDE SEQUENCE [LARGE SCALE GENOMIC DNA]</scope>
    <source>
        <strain evidence="3">12B</strain>
    </source>
</reference>